<organism evidence="10 11">
    <name type="scientific">Oligosphaera ethanolica</name>
    <dbReference type="NCBI Taxonomy" id="760260"/>
    <lineage>
        <taxon>Bacteria</taxon>
        <taxon>Pseudomonadati</taxon>
        <taxon>Lentisphaerota</taxon>
        <taxon>Oligosphaeria</taxon>
        <taxon>Oligosphaerales</taxon>
        <taxon>Oligosphaeraceae</taxon>
        <taxon>Oligosphaera</taxon>
    </lineage>
</organism>
<evidence type="ECO:0000256" key="9">
    <source>
        <dbReference type="HAMAP-Rule" id="MF_01471"/>
    </source>
</evidence>
<dbReference type="Pfam" id="PF09827">
    <property type="entry name" value="CRISPR_Cas2"/>
    <property type="match status" value="1"/>
</dbReference>
<dbReference type="GO" id="GO:0016787">
    <property type="term" value="F:hydrolase activity"/>
    <property type="evidence" value="ECO:0007669"/>
    <property type="project" value="UniProtKB-KW"/>
</dbReference>
<evidence type="ECO:0000256" key="6">
    <source>
        <dbReference type="ARBA" id="ARBA00022801"/>
    </source>
</evidence>
<evidence type="ECO:0000313" key="11">
    <source>
        <dbReference type="Proteomes" id="UP001238163"/>
    </source>
</evidence>
<comment type="caution">
    <text evidence="10">The sequence shown here is derived from an EMBL/GenBank/DDBJ whole genome shotgun (WGS) entry which is preliminary data.</text>
</comment>
<evidence type="ECO:0000256" key="7">
    <source>
        <dbReference type="ARBA" id="ARBA00022842"/>
    </source>
</evidence>
<comment type="subunit">
    <text evidence="9">Homodimer, forms a heterotetramer with a Cas1 homodimer.</text>
</comment>
<keyword evidence="7 9" id="KW-0460">Magnesium</keyword>
<dbReference type="GO" id="GO:0004521">
    <property type="term" value="F:RNA endonuclease activity"/>
    <property type="evidence" value="ECO:0007669"/>
    <property type="project" value="InterPro"/>
</dbReference>
<dbReference type="Proteomes" id="UP001238163">
    <property type="component" value="Unassembled WGS sequence"/>
</dbReference>
<accession>A0AAE3VFF6</accession>
<evidence type="ECO:0000313" key="10">
    <source>
        <dbReference type="EMBL" id="MDQ0289426.1"/>
    </source>
</evidence>
<keyword evidence="6 9" id="KW-0378">Hydrolase</keyword>
<gene>
    <name evidence="9" type="primary">cas2</name>
    <name evidence="10" type="ORF">J3R75_001533</name>
</gene>
<dbReference type="CDD" id="cd09725">
    <property type="entry name" value="Cas2_I_II_III"/>
    <property type="match status" value="1"/>
</dbReference>
<dbReference type="InterPro" id="IPR019199">
    <property type="entry name" value="Virulence_VapD/CRISPR_Cas2"/>
</dbReference>
<protein>
    <recommendedName>
        <fullName evidence="9">CRISPR-associated endoribonuclease Cas2</fullName>
        <ecNumber evidence="9">3.1.-.-</ecNumber>
    </recommendedName>
</protein>
<evidence type="ECO:0000256" key="5">
    <source>
        <dbReference type="ARBA" id="ARBA00022759"/>
    </source>
</evidence>
<dbReference type="HAMAP" id="MF_01471">
    <property type="entry name" value="Cas2"/>
    <property type="match status" value="1"/>
</dbReference>
<dbReference type="GO" id="GO:0051607">
    <property type="term" value="P:defense response to virus"/>
    <property type="evidence" value="ECO:0007669"/>
    <property type="project" value="UniProtKB-UniRule"/>
</dbReference>
<keyword evidence="4 9" id="KW-0479">Metal-binding</keyword>
<sequence length="125" mass="14964">MMDDDLWQQPVQWYERFYPADHIESTPADWEYRNMLRIVAYDITDDKRLRKVAKICELYGVRVEKSVFECDLPDERFQDFWLELMGVIEEDDDCVVAYQICKACVKQVEVLGKISRPRKAICYII</sequence>
<evidence type="ECO:0000256" key="2">
    <source>
        <dbReference type="ARBA" id="ARBA00009959"/>
    </source>
</evidence>
<dbReference type="AlphaFoldDB" id="A0AAE3VFF6"/>
<dbReference type="PANTHER" id="PTHR34405:SF3">
    <property type="entry name" value="CRISPR-ASSOCIATED ENDORIBONUCLEASE CAS2 3"/>
    <property type="match status" value="1"/>
</dbReference>
<dbReference type="Gene3D" id="3.30.70.240">
    <property type="match status" value="1"/>
</dbReference>
<evidence type="ECO:0000256" key="8">
    <source>
        <dbReference type="ARBA" id="ARBA00023118"/>
    </source>
</evidence>
<dbReference type="GO" id="GO:0046872">
    <property type="term" value="F:metal ion binding"/>
    <property type="evidence" value="ECO:0007669"/>
    <property type="project" value="UniProtKB-UniRule"/>
</dbReference>
<dbReference type="NCBIfam" id="TIGR01573">
    <property type="entry name" value="cas2"/>
    <property type="match status" value="1"/>
</dbReference>
<dbReference type="RefSeq" id="WP_307260848.1">
    <property type="nucleotide sequence ID" value="NZ_JAUSVL010000001.1"/>
</dbReference>
<proteinExistence type="inferred from homology"/>
<keyword evidence="11" id="KW-1185">Reference proteome</keyword>
<feature type="binding site" evidence="9">
    <location>
        <position position="42"/>
    </location>
    <ligand>
        <name>Mg(2+)</name>
        <dbReference type="ChEBI" id="CHEBI:18420"/>
        <note>catalytic</note>
    </ligand>
</feature>
<comment type="function">
    <text evidence="9">CRISPR (clustered regularly interspaced short palindromic repeat), is an adaptive immune system that provides protection against mobile genetic elements (viruses, transposable elements and conjugative plasmids). CRISPR clusters contain sequences complementary to antecedent mobile elements and target invading nucleic acids. CRISPR clusters are transcribed and processed into CRISPR RNA (crRNA). Functions as a ssRNA-specific endoribonuclease. Involved in the integration of spacer DNA into the CRISPR cassette.</text>
</comment>
<dbReference type="InterPro" id="IPR021127">
    <property type="entry name" value="CRISPR_associated_Cas2"/>
</dbReference>
<dbReference type="PANTHER" id="PTHR34405">
    <property type="entry name" value="CRISPR-ASSOCIATED ENDORIBONUCLEASE CAS2"/>
    <property type="match status" value="1"/>
</dbReference>
<evidence type="ECO:0000256" key="1">
    <source>
        <dbReference type="ARBA" id="ARBA00001946"/>
    </source>
</evidence>
<dbReference type="SUPFAM" id="SSF143430">
    <property type="entry name" value="TTP0101/SSO1404-like"/>
    <property type="match status" value="1"/>
</dbReference>
<name>A0AAE3VFF6_9BACT</name>
<comment type="similarity">
    <text evidence="2 9">Belongs to the CRISPR-associated endoribonuclease Cas2 protein family.</text>
</comment>
<comment type="cofactor">
    <cofactor evidence="1 9">
        <name>Mg(2+)</name>
        <dbReference type="ChEBI" id="CHEBI:18420"/>
    </cofactor>
</comment>
<keyword evidence="8 9" id="KW-0051">Antiviral defense</keyword>
<keyword evidence="3 9" id="KW-0540">Nuclease</keyword>
<keyword evidence="5 9" id="KW-0255">Endonuclease</keyword>
<dbReference type="GO" id="GO:0043571">
    <property type="term" value="P:maintenance of CRISPR repeat elements"/>
    <property type="evidence" value="ECO:0007669"/>
    <property type="project" value="UniProtKB-UniRule"/>
</dbReference>
<evidence type="ECO:0000256" key="3">
    <source>
        <dbReference type="ARBA" id="ARBA00022722"/>
    </source>
</evidence>
<dbReference type="EC" id="3.1.-.-" evidence="9"/>
<reference evidence="10" key="1">
    <citation type="submission" date="2023-07" db="EMBL/GenBank/DDBJ databases">
        <title>Genomic Encyclopedia of Type Strains, Phase IV (KMG-IV): sequencing the most valuable type-strain genomes for metagenomic binning, comparative biology and taxonomic classification.</title>
        <authorList>
            <person name="Goeker M."/>
        </authorList>
    </citation>
    <scope>NUCLEOTIDE SEQUENCE</scope>
    <source>
        <strain evidence="10">DSM 24202</strain>
    </source>
</reference>
<evidence type="ECO:0000256" key="4">
    <source>
        <dbReference type="ARBA" id="ARBA00022723"/>
    </source>
</evidence>
<dbReference type="EMBL" id="JAUSVL010000001">
    <property type="protein sequence ID" value="MDQ0289426.1"/>
    <property type="molecule type" value="Genomic_DNA"/>
</dbReference>